<keyword evidence="1" id="KW-1133">Transmembrane helix</keyword>
<dbReference type="Pfam" id="PF09741">
    <property type="entry name" value="DUF2045"/>
    <property type="match status" value="1"/>
</dbReference>
<evidence type="ECO:0000256" key="1">
    <source>
        <dbReference type="SAM" id="Phobius"/>
    </source>
</evidence>
<dbReference type="EMBL" id="JADFTS010000008">
    <property type="protein sequence ID" value="KAF9592593.1"/>
    <property type="molecule type" value="Genomic_DNA"/>
</dbReference>
<feature type="transmembrane region" description="Helical" evidence="1">
    <location>
        <begin position="154"/>
        <end position="170"/>
    </location>
</feature>
<comment type="caution">
    <text evidence="2">The sequence shown here is derived from an EMBL/GenBank/DDBJ whole genome shotgun (WGS) entry which is preliminary data.</text>
</comment>
<evidence type="ECO:0000313" key="3">
    <source>
        <dbReference type="Proteomes" id="UP000631114"/>
    </source>
</evidence>
<dbReference type="Proteomes" id="UP000631114">
    <property type="component" value="Unassembled WGS sequence"/>
</dbReference>
<protein>
    <submittedName>
        <fullName evidence="2">Uncharacterized protein</fullName>
    </submittedName>
</protein>
<dbReference type="AlphaFoldDB" id="A0A835H6P9"/>
<keyword evidence="1" id="KW-0472">Membrane</keyword>
<dbReference type="InterPro" id="IPR053294">
    <property type="entry name" value="RBM_PWI_domain"/>
</dbReference>
<keyword evidence="3" id="KW-1185">Reference proteome</keyword>
<name>A0A835H6P9_9MAGN</name>
<dbReference type="InterPro" id="IPR019141">
    <property type="entry name" value="DUF2045"/>
</dbReference>
<keyword evidence="1" id="KW-0812">Transmembrane</keyword>
<organism evidence="2 3">
    <name type="scientific">Coptis chinensis</name>
    <dbReference type="NCBI Taxonomy" id="261450"/>
    <lineage>
        <taxon>Eukaryota</taxon>
        <taxon>Viridiplantae</taxon>
        <taxon>Streptophyta</taxon>
        <taxon>Embryophyta</taxon>
        <taxon>Tracheophyta</taxon>
        <taxon>Spermatophyta</taxon>
        <taxon>Magnoliopsida</taxon>
        <taxon>Ranunculales</taxon>
        <taxon>Ranunculaceae</taxon>
        <taxon>Coptidoideae</taxon>
        <taxon>Coptis</taxon>
    </lineage>
</organism>
<reference evidence="2 3" key="1">
    <citation type="submission" date="2020-10" db="EMBL/GenBank/DDBJ databases">
        <title>The Coptis chinensis genome and diversification of protoberbering-type alkaloids.</title>
        <authorList>
            <person name="Wang B."/>
            <person name="Shu S."/>
            <person name="Song C."/>
            <person name="Liu Y."/>
        </authorList>
    </citation>
    <scope>NUCLEOTIDE SEQUENCE [LARGE SCALE GENOMIC DNA]</scope>
    <source>
        <strain evidence="2">HL-2020</strain>
        <tissue evidence="2">Leaf</tissue>
    </source>
</reference>
<accession>A0A835H6P9</accession>
<dbReference type="PANTHER" id="PTHR47334">
    <property type="entry name" value="SPLICING FACTOR PWI DOMAIN-CONTAINING PROTEIN / RNA RECOGNITION MOTIF (RRM)-CONTAINING PROTEIN"/>
    <property type="match status" value="1"/>
</dbReference>
<gene>
    <name evidence="2" type="ORF">IFM89_016044</name>
</gene>
<evidence type="ECO:0000313" key="2">
    <source>
        <dbReference type="EMBL" id="KAF9592593.1"/>
    </source>
</evidence>
<proteinExistence type="predicted"/>
<sequence>MVKPAYPPRMPGAIGMLHQSVRPPIPGTVVRLSFLLLLQREKPQTTVYVGKIASICKMTLYSLFSGVGNVPKIQAMKLQEALGFVSLSPPKVVKIVYASPSRINFHPDSKKEVETRYTAYPYIYFAVDDFDSTFDAVVRCLAPSSPLSFPRRSTIFYPFIVVMLLLRNRLMRWVRKRKRTAIPSIFHEEDEDDGDKDKKMRPLVPIDYSTEELQAESKLPVRGHHYIIWLR</sequence>
<dbReference type="OrthoDB" id="1906921at2759"/>
<dbReference type="PANTHER" id="PTHR47334:SF2">
    <property type="entry name" value="RNA-BINDING MOTIF PROTEIN 25"/>
    <property type="match status" value="1"/>
</dbReference>